<evidence type="ECO:0000313" key="2">
    <source>
        <dbReference type="Proteomes" id="UP000038009"/>
    </source>
</evidence>
<proteinExistence type="predicted"/>
<dbReference type="OrthoDB" id="252911at2759"/>
<reference evidence="1 2" key="1">
    <citation type="journal article" date="2015" name="PLoS Pathog.">
        <title>Leptomonas seymouri: Adaptations to the Dixenous Life Cycle Analyzed by Genome Sequencing, Transcriptome Profiling and Co-infection with Leishmania donovani.</title>
        <authorList>
            <person name="Kraeva N."/>
            <person name="Butenko A."/>
            <person name="Hlavacova J."/>
            <person name="Kostygov A."/>
            <person name="Myskova J."/>
            <person name="Grybchuk D."/>
            <person name="Lestinova T."/>
            <person name="Votypka J."/>
            <person name="Volf P."/>
            <person name="Opperdoes F."/>
            <person name="Flegontov P."/>
            <person name="Lukes J."/>
            <person name="Yurchenko V."/>
        </authorList>
    </citation>
    <scope>NUCLEOTIDE SEQUENCE [LARGE SCALE GENOMIC DNA]</scope>
    <source>
        <strain evidence="1 2">ATCC 30220</strain>
    </source>
</reference>
<dbReference type="Proteomes" id="UP000038009">
    <property type="component" value="Unassembled WGS sequence"/>
</dbReference>
<name>A0A0N1I6A6_LEPSE</name>
<evidence type="ECO:0000313" key="1">
    <source>
        <dbReference type="EMBL" id="KPI86414.1"/>
    </source>
</evidence>
<dbReference type="EMBL" id="LJSK01000132">
    <property type="protein sequence ID" value="KPI86414.1"/>
    <property type="molecule type" value="Genomic_DNA"/>
</dbReference>
<dbReference type="VEuPathDB" id="TriTrypDB:Lsey_0132_0120"/>
<comment type="caution">
    <text evidence="1">The sequence shown here is derived from an EMBL/GenBank/DDBJ whole genome shotgun (WGS) entry which is preliminary data.</text>
</comment>
<organism evidence="1 2">
    <name type="scientific">Leptomonas seymouri</name>
    <dbReference type="NCBI Taxonomy" id="5684"/>
    <lineage>
        <taxon>Eukaryota</taxon>
        <taxon>Discoba</taxon>
        <taxon>Euglenozoa</taxon>
        <taxon>Kinetoplastea</taxon>
        <taxon>Metakinetoplastina</taxon>
        <taxon>Trypanosomatida</taxon>
        <taxon>Trypanosomatidae</taxon>
        <taxon>Leishmaniinae</taxon>
        <taxon>Leptomonas</taxon>
    </lineage>
</organism>
<accession>A0A0N1I6A6</accession>
<dbReference type="OMA" id="CAMSAAM"/>
<keyword evidence="2" id="KW-1185">Reference proteome</keyword>
<dbReference type="AlphaFoldDB" id="A0A0N1I6A6"/>
<protein>
    <submittedName>
        <fullName evidence="1">Uncharacterized protein</fullName>
    </submittedName>
</protein>
<gene>
    <name evidence="1" type="ORF">ABL78_4530</name>
</gene>
<sequence length="281" mass="30461">MWWRALARTSPAEAAIHVVRRCAAGRQAGCRSHDAAAFYGPSRSFSSSTGRCAVCHPRPAASCTTLLMARRTQSSLQRLLEDPSDPYLSALQQFDLPRIAAIVEEGPAQTAVPAAFLQRLGLRADADAAAATRAQRAVPTPLVKRSASSSAEAVLQSLYAAGLERQHETEAVAAEELQSAQAAYDALPEEEKAALRLERVVSHLFDGVCAISAAIRIQAEDGSASPEERDAVFRVCERVMKAYEEGVITAERWAADFAAEMEELEVVWRHLGDPRPLPLKK</sequence>